<dbReference type="Gramene" id="PSS34517">
    <property type="protein sequence ID" value="PSS34517"/>
    <property type="gene ID" value="CEY00_Acc01618"/>
</dbReference>
<dbReference type="Proteomes" id="UP000241394">
    <property type="component" value="Chromosome LG2"/>
</dbReference>
<reference evidence="4 5" key="1">
    <citation type="submission" date="2017-07" db="EMBL/GenBank/DDBJ databases">
        <title>An improved, manually edited Actinidia chinensis var. chinensis (kiwifruit) genome highlights the challenges associated with draft genomes and gene prediction in plants.</title>
        <authorList>
            <person name="Pilkington S."/>
            <person name="Crowhurst R."/>
            <person name="Hilario E."/>
            <person name="Nardozza S."/>
            <person name="Fraser L."/>
            <person name="Peng Y."/>
            <person name="Gunaseelan K."/>
            <person name="Simpson R."/>
            <person name="Tahir J."/>
            <person name="Deroles S."/>
            <person name="Templeton K."/>
            <person name="Luo Z."/>
            <person name="Davy M."/>
            <person name="Cheng C."/>
            <person name="Mcneilage M."/>
            <person name="Scaglione D."/>
            <person name="Liu Y."/>
            <person name="Zhang Q."/>
            <person name="Datson P."/>
            <person name="De Silva N."/>
            <person name="Gardiner S."/>
            <person name="Bassett H."/>
            <person name="Chagne D."/>
            <person name="Mccallum J."/>
            <person name="Dzierzon H."/>
            <person name="Deng C."/>
            <person name="Wang Y.-Y."/>
            <person name="Barron N."/>
            <person name="Manako K."/>
            <person name="Bowen J."/>
            <person name="Foster T."/>
            <person name="Erridge Z."/>
            <person name="Tiffin H."/>
            <person name="Waite C."/>
            <person name="Davies K."/>
            <person name="Grierson E."/>
            <person name="Laing W."/>
            <person name="Kirk R."/>
            <person name="Chen X."/>
            <person name="Wood M."/>
            <person name="Montefiori M."/>
            <person name="Brummell D."/>
            <person name="Schwinn K."/>
            <person name="Catanach A."/>
            <person name="Fullerton C."/>
            <person name="Li D."/>
            <person name="Meiyalaghan S."/>
            <person name="Nieuwenhuizen N."/>
            <person name="Read N."/>
            <person name="Prakash R."/>
            <person name="Hunter D."/>
            <person name="Zhang H."/>
            <person name="Mckenzie M."/>
            <person name="Knabel M."/>
            <person name="Harris A."/>
            <person name="Allan A."/>
            <person name="Chen A."/>
            <person name="Janssen B."/>
            <person name="Plunkett B."/>
            <person name="Dwamena C."/>
            <person name="Voogd C."/>
            <person name="Leif D."/>
            <person name="Lafferty D."/>
            <person name="Souleyre E."/>
            <person name="Varkonyi-Gasic E."/>
            <person name="Gambi F."/>
            <person name="Hanley J."/>
            <person name="Yao J.-L."/>
            <person name="Cheung J."/>
            <person name="David K."/>
            <person name="Warren B."/>
            <person name="Marsh K."/>
            <person name="Snowden K."/>
            <person name="Lin-Wang K."/>
            <person name="Brian L."/>
            <person name="Martinez-Sanchez M."/>
            <person name="Wang M."/>
            <person name="Ileperuma N."/>
            <person name="Macnee N."/>
            <person name="Campin R."/>
            <person name="Mcatee P."/>
            <person name="Drummond R."/>
            <person name="Espley R."/>
            <person name="Ireland H."/>
            <person name="Wu R."/>
            <person name="Atkinson R."/>
            <person name="Karunairetnam S."/>
            <person name="Bulley S."/>
            <person name="Chunkath S."/>
            <person name="Hanley Z."/>
            <person name="Storey R."/>
            <person name="Thrimawithana A."/>
            <person name="Thomson S."/>
            <person name="David C."/>
            <person name="Testolin R."/>
        </authorList>
    </citation>
    <scope>NUCLEOTIDE SEQUENCE [LARGE SCALE GENOMIC DNA]</scope>
    <source>
        <strain evidence="5">cv. Red5</strain>
        <tissue evidence="4">Young leaf</tissue>
    </source>
</reference>
<reference evidence="5" key="2">
    <citation type="journal article" date="2018" name="BMC Genomics">
        <title>A manually annotated Actinidia chinensis var. chinensis (kiwifruit) genome highlights the challenges associated with draft genomes and gene prediction in plants.</title>
        <authorList>
            <person name="Pilkington S.M."/>
            <person name="Crowhurst R."/>
            <person name="Hilario E."/>
            <person name="Nardozza S."/>
            <person name="Fraser L."/>
            <person name="Peng Y."/>
            <person name="Gunaseelan K."/>
            <person name="Simpson R."/>
            <person name="Tahir J."/>
            <person name="Deroles S.C."/>
            <person name="Templeton K."/>
            <person name="Luo Z."/>
            <person name="Davy M."/>
            <person name="Cheng C."/>
            <person name="McNeilage M."/>
            <person name="Scaglione D."/>
            <person name="Liu Y."/>
            <person name="Zhang Q."/>
            <person name="Datson P."/>
            <person name="De Silva N."/>
            <person name="Gardiner S.E."/>
            <person name="Bassett H."/>
            <person name="Chagne D."/>
            <person name="McCallum J."/>
            <person name="Dzierzon H."/>
            <person name="Deng C."/>
            <person name="Wang Y.Y."/>
            <person name="Barron L."/>
            <person name="Manako K."/>
            <person name="Bowen J."/>
            <person name="Foster T.M."/>
            <person name="Erridge Z.A."/>
            <person name="Tiffin H."/>
            <person name="Waite C.N."/>
            <person name="Davies K.M."/>
            <person name="Grierson E.P."/>
            <person name="Laing W.A."/>
            <person name="Kirk R."/>
            <person name="Chen X."/>
            <person name="Wood M."/>
            <person name="Montefiori M."/>
            <person name="Brummell D.A."/>
            <person name="Schwinn K.E."/>
            <person name="Catanach A."/>
            <person name="Fullerton C."/>
            <person name="Li D."/>
            <person name="Meiyalaghan S."/>
            <person name="Nieuwenhuizen N."/>
            <person name="Read N."/>
            <person name="Prakash R."/>
            <person name="Hunter D."/>
            <person name="Zhang H."/>
            <person name="McKenzie M."/>
            <person name="Knabel M."/>
            <person name="Harris A."/>
            <person name="Allan A.C."/>
            <person name="Gleave A."/>
            <person name="Chen A."/>
            <person name="Janssen B.J."/>
            <person name="Plunkett B."/>
            <person name="Ampomah-Dwamena C."/>
            <person name="Voogd C."/>
            <person name="Leif D."/>
            <person name="Lafferty D."/>
            <person name="Souleyre E.J.F."/>
            <person name="Varkonyi-Gasic E."/>
            <person name="Gambi F."/>
            <person name="Hanley J."/>
            <person name="Yao J.L."/>
            <person name="Cheung J."/>
            <person name="David K.M."/>
            <person name="Warren B."/>
            <person name="Marsh K."/>
            <person name="Snowden K.C."/>
            <person name="Lin-Wang K."/>
            <person name="Brian L."/>
            <person name="Martinez-Sanchez M."/>
            <person name="Wang M."/>
            <person name="Ileperuma N."/>
            <person name="Macnee N."/>
            <person name="Campin R."/>
            <person name="McAtee P."/>
            <person name="Drummond R.S.M."/>
            <person name="Espley R.V."/>
            <person name="Ireland H.S."/>
            <person name="Wu R."/>
            <person name="Atkinson R.G."/>
            <person name="Karunairetnam S."/>
            <person name="Bulley S."/>
            <person name="Chunkath S."/>
            <person name="Hanley Z."/>
            <person name="Storey R."/>
            <person name="Thrimawithana A.H."/>
            <person name="Thomson S."/>
            <person name="David C."/>
            <person name="Testolin R."/>
            <person name="Huang H."/>
            <person name="Hellens R.P."/>
            <person name="Schaffer R.J."/>
        </authorList>
    </citation>
    <scope>NUCLEOTIDE SEQUENCE [LARGE SCALE GENOMIC DNA]</scope>
    <source>
        <strain evidence="5">cv. Red5</strain>
    </source>
</reference>
<dbReference type="GO" id="GO:0080044">
    <property type="term" value="F:quercetin 7-O-glucosyltransferase activity"/>
    <property type="evidence" value="ECO:0007669"/>
    <property type="project" value="TreeGrafter"/>
</dbReference>
<dbReference type="OrthoDB" id="5835829at2759"/>
<dbReference type="GO" id="GO:0080043">
    <property type="term" value="F:quercetin 3-O-glucosyltransferase activity"/>
    <property type="evidence" value="ECO:0007669"/>
    <property type="project" value="TreeGrafter"/>
</dbReference>
<evidence type="ECO:0000313" key="5">
    <source>
        <dbReference type="Proteomes" id="UP000241394"/>
    </source>
</evidence>
<dbReference type="InParanoid" id="A0A2R6RWX6"/>
<keyword evidence="3" id="KW-0284">Flavonoid biosynthesis</keyword>
<dbReference type="EMBL" id="NKQK01000002">
    <property type="protein sequence ID" value="PSS34517.1"/>
    <property type="molecule type" value="Genomic_DNA"/>
</dbReference>
<dbReference type="GO" id="GO:0009813">
    <property type="term" value="P:flavonoid biosynthetic process"/>
    <property type="evidence" value="ECO:0007669"/>
    <property type="project" value="UniProtKB-KW"/>
</dbReference>
<keyword evidence="5" id="KW-1185">Reference proteome</keyword>
<evidence type="ECO:0000256" key="2">
    <source>
        <dbReference type="ARBA" id="ARBA00022679"/>
    </source>
</evidence>
<dbReference type="InterPro" id="IPR002213">
    <property type="entry name" value="UDP_glucos_trans"/>
</dbReference>
<dbReference type="AlphaFoldDB" id="A0A2R6RWX6"/>
<dbReference type="SUPFAM" id="SSF53756">
    <property type="entry name" value="UDP-Glycosyltransferase/glycogen phosphorylase"/>
    <property type="match status" value="1"/>
</dbReference>
<evidence type="ECO:0000256" key="3">
    <source>
        <dbReference type="ARBA" id="ARBA00023241"/>
    </source>
</evidence>
<dbReference type="Gene3D" id="3.40.50.2000">
    <property type="entry name" value="Glycogen Phosphorylase B"/>
    <property type="match status" value="2"/>
</dbReference>
<gene>
    <name evidence="4" type="ORF">CEY00_Acc01618</name>
</gene>
<dbReference type="PANTHER" id="PTHR11926:SF1464">
    <property type="entry name" value="UDP-GLYCOSYLTRANSFERASE 76B1-LIKE"/>
    <property type="match status" value="1"/>
</dbReference>
<proteinExistence type="inferred from homology"/>
<accession>A0A2R6RWX6</accession>
<dbReference type="FunFam" id="3.40.50.2000:FF:000120">
    <property type="entry name" value="UDP-glycosyltransferase 76C1"/>
    <property type="match status" value="1"/>
</dbReference>
<sequence>MENHKRETPLKPRRLLLFPIPSQGHINPMLQLANILHSTGAFSSITVIHPHLNSPNPTNHPHFTFLPIPDGLSENEASTRDVVAFLSVLNRNCAGPFRDCLAELLAEEEGVACLITDAWWLFSQAVADGFGLPRIVLRTGSVASFLGFAALPLLREKGYLPKQDSQLEEPVPELPPLKVKDLPTVTTHNSENFYNLVAAMVKETKSSAGLIWNSFEDLEQSPLTKFRQEFPIPNFSIGPFHKYFSASSTSLLAHDTSSIPWLDTQPPKSVLYVSFGSVVEMGGNEFQEIAWGLADSLQPFLWVVRPGLVRGSKWLEILPNGFMEAIHGRGHIVKWAPQQEVLAHRAVGGFWTHNGWNSTLESICEGVPMICYPCFGDQMGNARYVTDVWRIGIGFESGMERGLMARTIRRLMVEREGEEMRERIMCLKEKAGVSQQEGGSSHHYLESLITYILSF</sequence>
<dbReference type="PANTHER" id="PTHR11926">
    <property type="entry name" value="GLUCOSYL/GLUCURONOSYL TRANSFERASES"/>
    <property type="match status" value="1"/>
</dbReference>
<evidence type="ECO:0000313" key="4">
    <source>
        <dbReference type="EMBL" id="PSS34517.1"/>
    </source>
</evidence>
<dbReference type="Pfam" id="PF00201">
    <property type="entry name" value="UDPGT"/>
    <property type="match status" value="1"/>
</dbReference>
<protein>
    <submittedName>
        <fullName evidence="4">UDP-glycosyltransferase</fullName>
    </submittedName>
</protein>
<dbReference type="FunCoup" id="A0A2R6RWX6">
    <property type="interactions" value="220"/>
</dbReference>
<organism evidence="4 5">
    <name type="scientific">Actinidia chinensis var. chinensis</name>
    <name type="common">Chinese soft-hair kiwi</name>
    <dbReference type="NCBI Taxonomy" id="1590841"/>
    <lineage>
        <taxon>Eukaryota</taxon>
        <taxon>Viridiplantae</taxon>
        <taxon>Streptophyta</taxon>
        <taxon>Embryophyta</taxon>
        <taxon>Tracheophyta</taxon>
        <taxon>Spermatophyta</taxon>
        <taxon>Magnoliopsida</taxon>
        <taxon>eudicotyledons</taxon>
        <taxon>Gunneridae</taxon>
        <taxon>Pentapetalae</taxon>
        <taxon>asterids</taxon>
        <taxon>Ericales</taxon>
        <taxon>Actinidiaceae</taxon>
        <taxon>Actinidia</taxon>
    </lineage>
</organism>
<keyword evidence="2 4" id="KW-0808">Transferase</keyword>
<evidence type="ECO:0000256" key="1">
    <source>
        <dbReference type="ARBA" id="ARBA00009995"/>
    </source>
</evidence>
<dbReference type="FunFam" id="3.40.50.2000:FF:000040">
    <property type="entry name" value="UDP-glycosyltransferase 76C1"/>
    <property type="match status" value="1"/>
</dbReference>
<dbReference type="OMA" id="WAPQEEL"/>
<comment type="similarity">
    <text evidence="1">Belongs to the UDP-glycosyltransferase family.</text>
</comment>
<name>A0A2R6RWX6_ACTCC</name>
<dbReference type="CDD" id="cd03784">
    <property type="entry name" value="GT1_Gtf-like"/>
    <property type="match status" value="1"/>
</dbReference>
<comment type="caution">
    <text evidence="4">The sequence shown here is derived from an EMBL/GenBank/DDBJ whole genome shotgun (WGS) entry which is preliminary data.</text>
</comment>